<feature type="transmembrane region" description="Helical" evidence="6">
    <location>
        <begin position="162"/>
        <end position="184"/>
    </location>
</feature>
<evidence type="ECO:0000259" key="7">
    <source>
        <dbReference type="Pfam" id="PF11862"/>
    </source>
</evidence>
<evidence type="ECO:0000256" key="3">
    <source>
        <dbReference type="ARBA" id="ARBA00022692"/>
    </source>
</evidence>
<dbReference type="NCBIfam" id="NF008450">
    <property type="entry name" value="PRK11301.1"/>
    <property type="match status" value="1"/>
</dbReference>
<proteinExistence type="predicted"/>
<dbReference type="InterPro" id="IPR001851">
    <property type="entry name" value="ABC_transp_permease"/>
</dbReference>
<feature type="transmembrane region" description="Helical" evidence="6">
    <location>
        <begin position="385"/>
        <end position="403"/>
    </location>
</feature>
<protein>
    <submittedName>
        <fullName evidence="8">Branched-chain amino acid transport system permease protein</fullName>
    </submittedName>
</protein>
<dbReference type="EMBL" id="JMPJ01000069">
    <property type="protein sequence ID" value="KFC78256.1"/>
    <property type="molecule type" value="Genomic_DNA"/>
</dbReference>
<feature type="transmembrane region" description="Helical" evidence="6">
    <location>
        <begin position="348"/>
        <end position="373"/>
    </location>
</feature>
<organism evidence="8 9">
    <name type="scientific">Ewingella americana (strain ATCC 33852 / DSM 4580 / CCUG 14506 / JCM 5911 / LMG 7869 / NCTC 12157 / CDC 1468-78)</name>
    <dbReference type="NCBI Taxonomy" id="910964"/>
    <lineage>
        <taxon>Bacteria</taxon>
        <taxon>Pseudomonadati</taxon>
        <taxon>Pseudomonadota</taxon>
        <taxon>Gammaproteobacteria</taxon>
        <taxon>Enterobacterales</taxon>
        <taxon>Yersiniaceae</taxon>
        <taxon>Ewingella</taxon>
    </lineage>
</organism>
<keyword evidence="3 6" id="KW-0812">Transmembrane</keyword>
<feature type="transmembrane region" description="Helical" evidence="6">
    <location>
        <begin position="91"/>
        <end position="108"/>
    </location>
</feature>
<evidence type="ECO:0000256" key="1">
    <source>
        <dbReference type="ARBA" id="ARBA00004429"/>
    </source>
</evidence>
<dbReference type="OrthoDB" id="9814461at2"/>
<evidence type="ECO:0000313" key="8">
    <source>
        <dbReference type="EMBL" id="KFC78256.1"/>
    </source>
</evidence>
<dbReference type="GeneID" id="78383045"/>
<feature type="transmembrane region" description="Helical" evidence="6">
    <location>
        <begin position="313"/>
        <end position="336"/>
    </location>
</feature>
<dbReference type="STRING" id="910964.GEAM_3865"/>
<accession>A0A085G3G1</accession>
<reference evidence="8 9" key="1">
    <citation type="submission" date="2014-05" db="EMBL/GenBank/DDBJ databases">
        <title>ATOL: Assembling a taxonomically balanced genome-scale reconstruction of the evolutionary history of the Enterobacteriaceae.</title>
        <authorList>
            <person name="Plunkett G.III."/>
            <person name="Neeno-Eckwall E.C."/>
            <person name="Glasner J.D."/>
            <person name="Perna N.T."/>
        </authorList>
    </citation>
    <scope>NUCLEOTIDE SEQUENCE [LARGE SCALE GENOMIC DNA]</scope>
    <source>
        <strain evidence="8 9">ATCC 33852</strain>
    </source>
</reference>
<keyword evidence="9" id="KW-1185">Reference proteome</keyword>
<feature type="transmembrane region" description="Helical" evidence="6">
    <location>
        <begin position="191"/>
        <end position="209"/>
    </location>
</feature>
<feature type="transmembrane region" description="Helical" evidence="6">
    <location>
        <begin position="114"/>
        <end position="132"/>
    </location>
</feature>
<keyword evidence="5 6" id="KW-0472">Membrane</keyword>
<dbReference type="InterPro" id="IPR021807">
    <property type="entry name" value="LivHM_N"/>
</dbReference>
<feature type="transmembrane region" description="Helical" evidence="6">
    <location>
        <begin position="137"/>
        <end position="156"/>
    </location>
</feature>
<evidence type="ECO:0000256" key="2">
    <source>
        <dbReference type="ARBA" id="ARBA00022475"/>
    </source>
</evidence>
<feature type="transmembrane region" description="Helical" evidence="6">
    <location>
        <begin position="261"/>
        <end position="279"/>
    </location>
</feature>
<dbReference type="Pfam" id="PF11862">
    <property type="entry name" value="DUF3382"/>
    <property type="match status" value="1"/>
</dbReference>
<evidence type="ECO:0000256" key="4">
    <source>
        <dbReference type="ARBA" id="ARBA00022989"/>
    </source>
</evidence>
<name>A0A085G3G1_EWIA3</name>
<dbReference type="Pfam" id="PF02653">
    <property type="entry name" value="BPD_transp_2"/>
    <property type="match status" value="1"/>
</dbReference>
<dbReference type="eggNOG" id="COG4177">
    <property type="taxonomic scope" value="Bacteria"/>
</dbReference>
<keyword evidence="2" id="KW-1003">Cell membrane</keyword>
<feature type="transmembrane region" description="Helical" evidence="6">
    <location>
        <begin position="45"/>
        <end position="61"/>
    </location>
</feature>
<dbReference type="AlphaFoldDB" id="A0A085G3G1"/>
<gene>
    <name evidence="8" type="ORF">GEAM_3865</name>
</gene>
<keyword evidence="4 6" id="KW-1133">Transmembrane helix</keyword>
<comment type="caution">
    <text evidence="8">The sequence shown here is derived from an EMBL/GenBank/DDBJ whole genome shotgun (WGS) entry which is preliminary data.</text>
</comment>
<dbReference type="GO" id="GO:0015658">
    <property type="term" value="F:branched-chain amino acid transmembrane transporter activity"/>
    <property type="evidence" value="ECO:0007669"/>
    <property type="project" value="InterPro"/>
</dbReference>
<evidence type="ECO:0000313" key="9">
    <source>
        <dbReference type="Proteomes" id="UP000028640"/>
    </source>
</evidence>
<dbReference type="Proteomes" id="UP000028640">
    <property type="component" value="Unassembled WGS sequence"/>
</dbReference>
<dbReference type="InterPro" id="IPR043428">
    <property type="entry name" value="LivM-like"/>
</dbReference>
<dbReference type="PANTHER" id="PTHR30482">
    <property type="entry name" value="HIGH-AFFINITY BRANCHED-CHAIN AMINO ACID TRANSPORT SYSTEM PERMEASE"/>
    <property type="match status" value="1"/>
</dbReference>
<dbReference type="GO" id="GO:0005886">
    <property type="term" value="C:plasma membrane"/>
    <property type="evidence" value="ECO:0007669"/>
    <property type="project" value="UniProtKB-SubCell"/>
</dbReference>
<comment type="subcellular location">
    <subcellularLocation>
        <location evidence="1">Cell inner membrane</location>
        <topology evidence="1">Multi-pass membrane protein</topology>
    </subcellularLocation>
</comment>
<feature type="domain" description="High-affinity branched-chain amino acid transport system permease LivHM N-terminal" evidence="7">
    <location>
        <begin position="5"/>
        <end position="103"/>
    </location>
</feature>
<dbReference type="PANTHER" id="PTHR30482:SF20">
    <property type="entry name" value="HIGH-AFFINITY BRANCHED-CHAIN AMINO ACID TRANSPORT SYSTEM PERMEASE PROTEIN LIVM"/>
    <property type="match status" value="1"/>
</dbReference>
<dbReference type="CDD" id="cd06581">
    <property type="entry name" value="TM_PBP1_LivM_like"/>
    <property type="match status" value="1"/>
</dbReference>
<evidence type="ECO:0000256" key="5">
    <source>
        <dbReference type="ARBA" id="ARBA00023136"/>
    </source>
</evidence>
<dbReference type="RefSeq" id="WP_034794857.1">
    <property type="nucleotide sequence ID" value="NZ_JMPJ01000069.1"/>
</dbReference>
<sequence>MKHLNLFNALLSAFVLLVLASFIMGLQLSLDGTKLVVNGAGEVRWTWIAIGCAVVFVFQLFRPLMSSGLKKISGPSFVLPSFDGSTPKQKLLALVLIIAAIAWPFIVSRGTVDIATLTLIYIMLGLGLNVVVGLSGLLVLGYGGFYAIGAYTYALLNHYYGIGFWEALPLAGLVSAAFGFLLGFPVLRLRGDYLAIVTLGFGEIVRILLLNNTSITGGPNGISQIPKPTLFGLEFSRTARDGGWDTFSNFFGVAYDPSDRIIFLYMVALLLVVLTLFVINRLLRMPLGRAWEALREDEIACRSLGLNPTRIKLTAFTISAAFAGFAGTLFAARQGFVSPESFTFVESAFVLAIVVLGGMGSQFAVILAAILLVVSRELMRDLNEYSMLLLGALMVLMMIWRPQGLLPMKRPQLKLKLSKRQIADKGEQA</sequence>
<evidence type="ECO:0000256" key="6">
    <source>
        <dbReference type="SAM" id="Phobius"/>
    </source>
</evidence>